<feature type="region of interest" description="Disordered" evidence="1">
    <location>
        <begin position="218"/>
        <end position="244"/>
    </location>
</feature>
<gene>
    <name evidence="2" type="ORF">FBUS_03061</name>
</gene>
<evidence type="ECO:0000313" key="2">
    <source>
        <dbReference type="EMBL" id="KAA0189428.1"/>
    </source>
</evidence>
<name>A0A8E0VI29_9TREM</name>
<protein>
    <submittedName>
        <fullName evidence="2">Phosphodiesterase</fullName>
    </submittedName>
</protein>
<accession>A0A8E0VI29</accession>
<organism evidence="2 3">
    <name type="scientific">Fasciolopsis buskii</name>
    <dbReference type="NCBI Taxonomy" id="27845"/>
    <lineage>
        <taxon>Eukaryota</taxon>
        <taxon>Metazoa</taxon>
        <taxon>Spiralia</taxon>
        <taxon>Lophotrochozoa</taxon>
        <taxon>Platyhelminthes</taxon>
        <taxon>Trematoda</taxon>
        <taxon>Digenea</taxon>
        <taxon>Plagiorchiida</taxon>
        <taxon>Echinostomata</taxon>
        <taxon>Echinostomatoidea</taxon>
        <taxon>Fasciolidae</taxon>
        <taxon>Fasciolopsis</taxon>
    </lineage>
</organism>
<dbReference type="OrthoDB" id="6276355at2759"/>
<dbReference type="EMBL" id="LUCM01007735">
    <property type="protein sequence ID" value="KAA0189428.1"/>
    <property type="molecule type" value="Genomic_DNA"/>
</dbReference>
<keyword evidence="3" id="KW-1185">Reference proteome</keyword>
<reference evidence="2" key="1">
    <citation type="submission" date="2019-05" db="EMBL/GenBank/DDBJ databases">
        <title>Annotation for the trematode Fasciolopsis buski.</title>
        <authorList>
            <person name="Choi Y.-J."/>
        </authorList>
    </citation>
    <scope>NUCLEOTIDE SEQUENCE</scope>
    <source>
        <strain evidence="2">HT</strain>
        <tissue evidence="2">Whole worm</tissue>
    </source>
</reference>
<dbReference type="Proteomes" id="UP000728185">
    <property type="component" value="Unassembled WGS sequence"/>
</dbReference>
<sequence length="364" mass="39508">MWCMLCCQAQTKEDNKCPEQENLRPLEYHKADSIEPNARISPTNGVHMDSIKEALHAENGLVTESAPFGENRRHDAGKLNLGSNHISAVPNSTPGPISGDAVKTAILATASVPLDATSSLVTTSVTVITAATTVTLPSTTVAEITQSGKRPQRSHRTEGMSVSFSTPDERVMHDWSTSHPSATGRPIWTLKDIFDSPYTYEPTTSVRSDELIISLSHSEENQTDSNAAHPTEGTYRPDKLPYSNSDVRLTRRHTRPGSLYHPHATFFLPRISTDPSTGSGPLDHTYVGDDKPFPIRRGSMIVRSGRTTTSSTNVQSSAVEQTAVGAPATGVEGFIVTPFAQVLVSMQRIRSAFIRLTATQSSNR</sequence>
<feature type="region of interest" description="Disordered" evidence="1">
    <location>
        <begin position="142"/>
        <end position="179"/>
    </location>
</feature>
<dbReference type="AlphaFoldDB" id="A0A8E0VI29"/>
<comment type="caution">
    <text evidence="2">The sequence shown here is derived from an EMBL/GenBank/DDBJ whole genome shotgun (WGS) entry which is preliminary data.</text>
</comment>
<evidence type="ECO:0000313" key="3">
    <source>
        <dbReference type="Proteomes" id="UP000728185"/>
    </source>
</evidence>
<proteinExistence type="predicted"/>
<evidence type="ECO:0000256" key="1">
    <source>
        <dbReference type="SAM" id="MobiDB-lite"/>
    </source>
</evidence>